<dbReference type="AlphaFoldDB" id="A0A8K0XAN7"/>
<evidence type="ECO:0008006" key="4">
    <source>
        <dbReference type="Google" id="ProtNLM"/>
    </source>
</evidence>
<dbReference type="OrthoDB" id="3562088at2759"/>
<comment type="caution">
    <text evidence="2">The sequence shown here is derived from an EMBL/GenBank/DDBJ whole genome shotgun (WGS) entry which is preliminary data.</text>
</comment>
<gene>
    <name evidence="2" type="ORF">B0T11DRAFT_347138</name>
</gene>
<keyword evidence="3" id="KW-1185">Reference proteome</keyword>
<accession>A0A8K0XAN7</accession>
<reference evidence="2" key="1">
    <citation type="journal article" date="2021" name="Nat. Commun.">
        <title>Genetic determinants of endophytism in the Arabidopsis root mycobiome.</title>
        <authorList>
            <person name="Mesny F."/>
            <person name="Miyauchi S."/>
            <person name="Thiergart T."/>
            <person name="Pickel B."/>
            <person name="Atanasova L."/>
            <person name="Karlsson M."/>
            <person name="Huettel B."/>
            <person name="Barry K.W."/>
            <person name="Haridas S."/>
            <person name="Chen C."/>
            <person name="Bauer D."/>
            <person name="Andreopoulos W."/>
            <person name="Pangilinan J."/>
            <person name="LaButti K."/>
            <person name="Riley R."/>
            <person name="Lipzen A."/>
            <person name="Clum A."/>
            <person name="Drula E."/>
            <person name="Henrissat B."/>
            <person name="Kohler A."/>
            <person name="Grigoriev I.V."/>
            <person name="Martin F.M."/>
            <person name="Hacquard S."/>
        </authorList>
    </citation>
    <scope>NUCLEOTIDE SEQUENCE</scope>
    <source>
        <strain evidence="2">MPI-CAGE-AT-0016</strain>
    </source>
</reference>
<dbReference type="Gene3D" id="2.60.120.260">
    <property type="entry name" value="Galactose-binding domain-like"/>
    <property type="match status" value="1"/>
</dbReference>
<dbReference type="Proteomes" id="UP000813385">
    <property type="component" value="Unassembled WGS sequence"/>
</dbReference>
<dbReference type="EMBL" id="JAGPXD010000001">
    <property type="protein sequence ID" value="KAH7376880.1"/>
    <property type="molecule type" value="Genomic_DNA"/>
</dbReference>
<name>A0A8K0XAN7_9PEZI</name>
<proteinExistence type="predicted"/>
<sequence length="361" mass="38332">MSTSRFLAGAVLVAGAVASPHDIFAREKACNRDNLLRCLGDTRYSAQASAFCAELTPSTTTVATVTATDTATEILDLVVQTDVVVLHSTTTVYTATVPETIITITAPYGSAPTVVKRDASDGPAQPPKCLTNVDTPYPASRITSACSCIDVPASTISATFTTGTVTATETVTNELIATTTVTEWETASTQLVSGTSTVSVPHPTLINMDFESGTTEGWGQRWGHPNFLYDVVSIAGPSSNPNNKALRINNIGYLGDSSWITTQPLIFESGATYRIAFVGKSTIAGAISRLSIYVRGRGNVVTSQNYYRLGGGMPLPNGWAQYSYDFLIPAGKGGPAEILFGVERFQSTVSHYLDDFVIARL</sequence>
<evidence type="ECO:0000313" key="3">
    <source>
        <dbReference type="Proteomes" id="UP000813385"/>
    </source>
</evidence>
<feature type="chain" id="PRO_5035435329" description="CBM-cenC domain-containing protein" evidence="1">
    <location>
        <begin position="19"/>
        <end position="361"/>
    </location>
</feature>
<dbReference type="InterPro" id="IPR008979">
    <property type="entry name" value="Galactose-bd-like_sf"/>
</dbReference>
<keyword evidence="1" id="KW-0732">Signal</keyword>
<organism evidence="2 3">
    <name type="scientific">Plectosphaerella cucumerina</name>
    <dbReference type="NCBI Taxonomy" id="40658"/>
    <lineage>
        <taxon>Eukaryota</taxon>
        <taxon>Fungi</taxon>
        <taxon>Dikarya</taxon>
        <taxon>Ascomycota</taxon>
        <taxon>Pezizomycotina</taxon>
        <taxon>Sordariomycetes</taxon>
        <taxon>Hypocreomycetidae</taxon>
        <taxon>Glomerellales</taxon>
        <taxon>Plectosphaerellaceae</taxon>
        <taxon>Plectosphaerella</taxon>
    </lineage>
</organism>
<evidence type="ECO:0000313" key="2">
    <source>
        <dbReference type="EMBL" id="KAH7376880.1"/>
    </source>
</evidence>
<dbReference type="SUPFAM" id="SSF49785">
    <property type="entry name" value="Galactose-binding domain-like"/>
    <property type="match status" value="1"/>
</dbReference>
<evidence type="ECO:0000256" key="1">
    <source>
        <dbReference type="SAM" id="SignalP"/>
    </source>
</evidence>
<feature type="signal peptide" evidence="1">
    <location>
        <begin position="1"/>
        <end position="18"/>
    </location>
</feature>
<protein>
    <recommendedName>
        <fullName evidence="4">CBM-cenC domain-containing protein</fullName>
    </recommendedName>
</protein>